<dbReference type="EMBL" id="JBBWWQ010000017">
    <property type="protein sequence ID" value="KAK8923896.1"/>
    <property type="molecule type" value="Genomic_DNA"/>
</dbReference>
<keyword evidence="2" id="KW-1185">Reference proteome</keyword>
<evidence type="ECO:0000313" key="2">
    <source>
        <dbReference type="Proteomes" id="UP001418222"/>
    </source>
</evidence>
<sequence length="189" mass="22064">MTKVAGPLIRLLRIVDSNEKPSIGYVYDGMYRARKAIKGIFRNVKRLYKPYTTIIKDRWDRQLRQRIHSAAYFLNPAFQYDPANYSNKPKVLQGLIDLIGNKDICNKASVAMNEVRIYREQLESFGKPLAIKMSKEMQPEKSMIMYSVVYIMKENNKKERRLMLSCAWNWNCGIALNQKKSATKMKITV</sequence>
<gene>
    <name evidence="1" type="ORF">KSP39_PZI019091</name>
</gene>
<protein>
    <submittedName>
        <fullName evidence="1">Uncharacterized protein</fullName>
    </submittedName>
</protein>
<organism evidence="1 2">
    <name type="scientific">Platanthera zijinensis</name>
    <dbReference type="NCBI Taxonomy" id="2320716"/>
    <lineage>
        <taxon>Eukaryota</taxon>
        <taxon>Viridiplantae</taxon>
        <taxon>Streptophyta</taxon>
        <taxon>Embryophyta</taxon>
        <taxon>Tracheophyta</taxon>
        <taxon>Spermatophyta</taxon>
        <taxon>Magnoliopsida</taxon>
        <taxon>Liliopsida</taxon>
        <taxon>Asparagales</taxon>
        <taxon>Orchidaceae</taxon>
        <taxon>Orchidoideae</taxon>
        <taxon>Orchideae</taxon>
        <taxon>Orchidinae</taxon>
        <taxon>Platanthera</taxon>
    </lineage>
</organism>
<accession>A0AAP0B234</accession>
<name>A0AAP0B234_9ASPA</name>
<dbReference type="SUPFAM" id="SSF53098">
    <property type="entry name" value="Ribonuclease H-like"/>
    <property type="match status" value="1"/>
</dbReference>
<evidence type="ECO:0000313" key="1">
    <source>
        <dbReference type="EMBL" id="KAK8923896.1"/>
    </source>
</evidence>
<proteinExistence type="predicted"/>
<dbReference type="InterPro" id="IPR012337">
    <property type="entry name" value="RNaseH-like_sf"/>
</dbReference>
<dbReference type="AlphaFoldDB" id="A0AAP0B234"/>
<reference evidence="1 2" key="1">
    <citation type="journal article" date="2022" name="Nat. Plants">
        <title>Genomes of leafy and leafless Platanthera orchids illuminate the evolution of mycoheterotrophy.</title>
        <authorList>
            <person name="Li M.H."/>
            <person name="Liu K.W."/>
            <person name="Li Z."/>
            <person name="Lu H.C."/>
            <person name="Ye Q.L."/>
            <person name="Zhang D."/>
            <person name="Wang J.Y."/>
            <person name="Li Y.F."/>
            <person name="Zhong Z.M."/>
            <person name="Liu X."/>
            <person name="Yu X."/>
            <person name="Liu D.K."/>
            <person name="Tu X.D."/>
            <person name="Liu B."/>
            <person name="Hao Y."/>
            <person name="Liao X.Y."/>
            <person name="Jiang Y.T."/>
            <person name="Sun W.H."/>
            <person name="Chen J."/>
            <person name="Chen Y.Q."/>
            <person name="Ai Y."/>
            <person name="Zhai J.W."/>
            <person name="Wu S.S."/>
            <person name="Zhou Z."/>
            <person name="Hsiao Y.Y."/>
            <person name="Wu W.L."/>
            <person name="Chen Y.Y."/>
            <person name="Lin Y.F."/>
            <person name="Hsu J.L."/>
            <person name="Li C.Y."/>
            <person name="Wang Z.W."/>
            <person name="Zhao X."/>
            <person name="Zhong W.Y."/>
            <person name="Ma X.K."/>
            <person name="Ma L."/>
            <person name="Huang J."/>
            <person name="Chen G.Z."/>
            <person name="Huang M.Z."/>
            <person name="Huang L."/>
            <person name="Peng D.H."/>
            <person name="Luo Y.B."/>
            <person name="Zou S.Q."/>
            <person name="Chen S.P."/>
            <person name="Lan S."/>
            <person name="Tsai W.C."/>
            <person name="Van de Peer Y."/>
            <person name="Liu Z.J."/>
        </authorList>
    </citation>
    <scope>NUCLEOTIDE SEQUENCE [LARGE SCALE GENOMIC DNA]</scope>
    <source>
        <strain evidence="1">Lor287</strain>
    </source>
</reference>
<dbReference type="Proteomes" id="UP001418222">
    <property type="component" value="Unassembled WGS sequence"/>
</dbReference>
<comment type="caution">
    <text evidence="1">The sequence shown here is derived from an EMBL/GenBank/DDBJ whole genome shotgun (WGS) entry which is preliminary data.</text>
</comment>